<reference evidence="1 2" key="1">
    <citation type="submission" date="2014-08" db="EMBL/GenBank/DDBJ databases">
        <title>Genome sequences of NCPPB Pectobacterium isolates.</title>
        <authorList>
            <person name="Glover R.H."/>
            <person name="Sapp M."/>
            <person name="Elphinstone J."/>
        </authorList>
    </citation>
    <scope>NUCLEOTIDE SEQUENCE [LARGE SCALE GENOMIC DNA]</scope>
    <source>
        <strain evidence="1 2">NCPPB 2795</strain>
    </source>
</reference>
<dbReference type="Proteomes" id="UP000032874">
    <property type="component" value="Unassembled WGS sequence"/>
</dbReference>
<sequence length="60" mass="6840">MHEKRNGKRELFCVMLVVSMGVDHQRCKIRKGEALPETAPWTASTVEAVALTIAWSRMRL</sequence>
<dbReference type="EMBL" id="JQHM01000003">
    <property type="protein sequence ID" value="KFX05393.1"/>
    <property type="molecule type" value="Genomic_DNA"/>
</dbReference>
<dbReference type="AlphaFoldDB" id="A0A093UAW8"/>
<accession>A0A093UAW8</accession>
<name>A0A093UAW8_9GAMM</name>
<protein>
    <submittedName>
        <fullName evidence="1">Uncharacterized protein</fullName>
    </submittedName>
</protein>
<comment type="caution">
    <text evidence="1">The sequence shown here is derived from an EMBL/GenBank/DDBJ whole genome shotgun (WGS) entry which is preliminary data.</text>
</comment>
<gene>
    <name evidence="1" type="ORF">KP22_11860</name>
</gene>
<organism evidence="1 2">
    <name type="scientific">Pectobacterium betavasculorum</name>
    <dbReference type="NCBI Taxonomy" id="55207"/>
    <lineage>
        <taxon>Bacteria</taxon>
        <taxon>Pseudomonadati</taxon>
        <taxon>Pseudomonadota</taxon>
        <taxon>Gammaproteobacteria</taxon>
        <taxon>Enterobacterales</taxon>
        <taxon>Pectobacteriaceae</taxon>
        <taxon>Pectobacterium</taxon>
    </lineage>
</organism>
<evidence type="ECO:0000313" key="2">
    <source>
        <dbReference type="Proteomes" id="UP000032874"/>
    </source>
</evidence>
<proteinExistence type="predicted"/>
<evidence type="ECO:0000313" key="1">
    <source>
        <dbReference type="EMBL" id="KFX05393.1"/>
    </source>
</evidence>